<reference evidence="1" key="1">
    <citation type="submission" date="2020-05" db="EMBL/GenBank/DDBJ databases">
        <title>Large-scale comparative analyses of tick genomes elucidate their genetic diversity and vector capacities.</title>
        <authorList>
            <person name="Jia N."/>
            <person name="Wang J."/>
            <person name="Shi W."/>
            <person name="Du L."/>
            <person name="Sun Y."/>
            <person name="Zhan W."/>
            <person name="Jiang J."/>
            <person name="Wang Q."/>
            <person name="Zhang B."/>
            <person name="Ji P."/>
            <person name="Sakyi L.B."/>
            <person name="Cui X."/>
            <person name="Yuan T."/>
            <person name="Jiang B."/>
            <person name="Yang W."/>
            <person name="Lam T.T.-Y."/>
            <person name="Chang Q."/>
            <person name="Ding S."/>
            <person name="Wang X."/>
            <person name="Zhu J."/>
            <person name="Ruan X."/>
            <person name="Zhao L."/>
            <person name="Wei J."/>
            <person name="Que T."/>
            <person name="Du C."/>
            <person name="Cheng J."/>
            <person name="Dai P."/>
            <person name="Han X."/>
            <person name="Huang E."/>
            <person name="Gao Y."/>
            <person name="Liu J."/>
            <person name="Shao H."/>
            <person name="Ye R."/>
            <person name="Li L."/>
            <person name="Wei W."/>
            <person name="Wang X."/>
            <person name="Wang C."/>
            <person name="Yang T."/>
            <person name="Huo Q."/>
            <person name="Li W."/>
            <person name="Guo W."/>
            <person name="Chen H."/>
            <person name="Zhou L."/>
            <person name="Ni X."/>
            <person name="Tian J."/>
            <person name="Zhou Y."/>
            <person name="Sheng Y."/>
            <person name="Liu T."/>
            <person name="Pan Y."/>
            <person name="Xia L."/>
            <person name="Li J."/>
            <person name="Zhao F."/>
            <person name="Cao W."/>
        </authorList>
    </citation>
    <scope>NUCLEOTIDE SEQUENCE</scope>
    <source>
        <strain evidence="1">Dsil-2018</strain>
    </source>
</reference>
<dbReference type="EMBL" id="CM023473">
    <property type="protein sequence ID" value="KAH7953176.1"/>
    <property type="molecule type" value="Genomic_DNA"/>
</dbReference>
<organism evidence="1 2">
    <name type="scientific">Dermacentor silvarum</name>
    <name type="common">Tick</name>
    <dbReference type="NCBI Taxonomy" id="543639"/>
    <lineage>
        <taxon>Eukaryota</taxon>
        <taxon>Metazoa</taxon>
        <taxon>Ecdysozoa</taxon>
        <taxon>Arthropoda</taxon>
        <taxon>Chelicerata</taxon>
        <taxon>Arachnida</taxon>
        <taxon>Acari</taxon>
        <taxon>Parasitiformes</taxon>
        <taxon>Ixodida</taxon>
        <taxon>Ixodoidea</taxon>
        <taxon>Ixodidae</taxon>
        <taxon>Rhipicephalinae</taxon>
        <taxon>Dermacentor</taxon>
    </lineage>
</organism>
<keyword evidence="2" id="KW-1185">Reference proteome</keyword>
<gene>
    <name evidence="1" type="ORF">HPB49_005755</name>
</gene>
<proteinExistence type="predicted"/>
<comment type="caution">
    <text evidence="1">The sequence shown here is derived from an EMBL/GenBank/DDBJ whole genome shotgun (WGS) entry which is preliminary data.</text>
</comment>
<sequence>MLLFYRYMDAVAGGADKVTPSMEAQATSGHCGPLPPLVVVIGAGSSGLPTVKSCLEEGLRVVCLERTGAVGGLWRYTEEPVEGCGSVARNTMLNSSKEFSAYSDFPPHADSPNFMHHSGMLEYLTRYSKHFDLNSHIRFNHVVESVHRASADGVDKSDGVGDSRERRWTVCGRNTTTGQDFTLYADAVVVCSGHHAVPKWPDLPGLRDTFRGRVVHAHEYRKASMFEDRRVLVVGMGNSGGDIAVELSYVCPQVYMSTRRGTWVAPRLAPGGLPMDVTMCTRALNTARSLLPFDLGARSFERVLNGHLDHKMYGLKPAHHAINQQPFVNDVLPSRILSGTVQIRGNVTRLGPDYAEFSDGSRAVIDDVIVATGYSKHYPFLPPEVAPYVREERVELYKFIFPVGEPSVAFVGLVEPIGGFWPIAEMQARYVARVLAGKLPLPDAERQRKEAACRASALEIDSARYAAQVHWIAYMDELASLLGVKPNLSRLAITDPLLFRRCVFGPCLPYQFRLEGPNSWEGAREAILDFPNRVASVLTPLTAPEDTRLRRAATGAIEVVATCTVMIAIAYVAAQEETSDKATTSEDVHHTPNDDATPGFVPEESIADADSATSTQAGKRPRDQTNDGEKTIDGKVCGEEPPSKSSGTRRPSFKPRPSILDDPRSAAKPP</sequence>
<protein>
    <submittedName>
        <fullName evidence="1">Uncharacterized protein</fullName>
    </submittedName>
</protein>
<evidence type="ECO:0000313" key="1">
    <source>
        <dbReference type="EMBL" id="KAH7953176.1"/>
    </source>
</evidence>
<name>A0ACB8CVP3_DERSI</name>
<evidence type="ECO:0000313" key="2">
    <source>
        <dbReference type="Proteomes" id="UP000821865"/>
    </source>
</evidence>
<accession>A0ACB8CVP3</accession>
<dbReference type="Proteomes" id="UP000821865">
    <property type="component" value="Chromosome 4"/>
</dbReference>